<dbReference type="Pfam" id="PF18895">
    <property type="entry name" value="T4SS_pilin"/>
    <property type="match status" value="1"/>
</dbReference>
<gene>
    <name evidence="2" type="ORF">A2627_00625</name>
</gene>
<evidence type="ECO:0000313" key="3">
    <source>
        <dbReference type="Proteomes" id="UP000178851"/>
    </source>
</evidence>
<dbReference type="InterPro" id="IPR043993">
    <property type="entry name" value="T4SS_pilin"/>
</dbReference>
<dbReference type="AlphaFoldDB" id="A0A1F7YL77"/>
<evidence type="ECO:0000313" key="2">
    <source>
        <dbReference type="EMBL" id="OGM28032.1"/>
    </source>
</evidence>
<dbReference type="Proteomes" id="UP000178851">
    <property type="component" value="Unassembled WGS sequence"/>
</dbReference>
<name>A0A1F7YL77_9BACT</name>
<organism evidence="2 3">
    <name type="scientific">Candidatus Woesebacteria bacterium RIFCSPHIGHO2_01_FULL_39_28</name>
    <dbReference type="NCBI Taxonomy" id="1802496"/>
    <lineage>
        <taxon>Bacteria</taxon>
        <taxon>Candidatus Woeseibacteriota</taxon>
    </lineage>
</organism>
<feature type="transmembrane region" description="Helical" evidence="1">
    <location>
        <begin position="56"/>
        <end position="74"/>
    </location>
</feature>
<feature type="transmembrane region" description="Helical" evidence="1">
    <location>
        <begin position="12"/>
        <end position="36"/>
    </location>
</feature>
<keyword evidence="1" id="KW-0472">Membrane</keyword>
<keyword evidence="1" id="KW-1133">Transmembrane helix</keyword>
<accession>A0A1F7YL77</accession>
<protein>
    <submittedName>
        <fullName evidence="2">Uncharacterized protein</fullName>
    </submittedName>
</protein>
<comment type="caution">
    <text evidence="2">The sequence shown here is derived from an EMBL/GenBank/DDBJ whole genome shotgun (WGS) entry which is preliminary data.</text>
</comment>
<keyword evidence="1" id="KW-0812">Transmembrane</keyword>
<proteinExistence type="predicted"/>
<evidence type="ECO:0000256" key="1">
    <source>
        <dbReference type="SAM" id="Phobius"/>
    </source>
</evidence>
<dbReference type="EMBL" id="MGGI01000001">
    <property type="protein sequence ID" value="OGM28032.1"/>
    <property type="molecule type" value="Genomic_DNA"/>
</dbReference>
<sequence length="99" mass="10558">MGDPAQIKDLEVVFANIVVTILTLAGIGFFIMLLVGGFSWMTGGGDPRKIEAARNTLTYAVAGLIVVALAFLILRTIAEITGVQSILFFRIFQTSTPGP</sequence>
<reference evidence="2 3" key="1">
    <citation type="journal article" date="2016" name="Nat. Commun.">
        <title>Thousands of microbial genomes shed light on interconnected biogeochemical processes in an aquifer system.</title>
        <authorList>
            <person name="Anantharaman K."/>
            <person name="Brown C.T."/>
            <person name="Hug L.A."/>
            <person name="Sharon I."/>
            <person name="Castelle C.J."/>
            <person name="Probst A.J."/>
            <person name="Thomas B.C."/>
            <person name="Singh A."/>
            <person name="Wilkins M.J."/>
            <person name="Karaoz U."/>
            <person name="Brodie E.L."/>
            <person name="Williams K.H."/>
            <person name="Hubbard S.S."/>
            <person name="Banfield J.F."/>
        </authorList>
    </citation>
    <scope>NUCLEOTIDE SEQUENCE [LARGE SCALE GENOMIC DNA]</scope>
</reference>